<dbReference type="PANTHER" id="PTHR14859">
    <property type="entry name" value="CALCOFLUOR WHITE HYPERSENSITIVE PROTEIN PRECURSOR"/>
    <property type="match status" value="1"/>
</dbReference>
<dbReference type="SUPFAM" id="SSF56219">
    <property type="entry name" value="DNase I-like"/>
    <property type="match status" value="1"/>
</dbReference>
<dbReference type="GO" id="GO:0004519">
    <property type="term" value="F:endonuclease activity"/>
    <property type="evidence" value="ECO:0007669"/>
    <property type="project" value="UniProtKB-KW"/>
</dbReference>
<reference evidence="2 3" key="1">
    <citation type="journal article" date="2012" name="J. Bacteriol.">
        <title>Complete Genome Sequence of the BTEX-Degrading Bacterium Pseudoxanthomonas spadix BD-a59.</title>
        <authorList>
            <person name="Lee S.H."/>
            <person name="Jin H.M."/>
            <person name="Lee H.J."/>
            <person name="Kim J.M."/>
            <person name="Jeon C.O."/>
        </authorList>
    </citation>
    <scope>NUCLEOTIDE SEQUENCE [LARGE SCALE GENOMIC DNA]</scope>
    <source>
        <strain evidence="2 3">BD-a59</strain>
    </source>
</reference>
<keyword evidence="2" id="KW-0378">Hydrolase</keyword>
<dbReference type="Pfam" id="PF03372">
    <property type="entry name" value="Exo_endo_phos"/>
    <property type="match status" value="1"/>
</dbReference>
<feature type="domain" description="Endonuclease/exonuclease/phosphatase" evidence="1">
    <location>
        <begin position="33"/>
        <end position="264"/>
    </location>
</feature>
<evidence type="ECO:0000313" key="3">
    <source>
        <dbReference type="Proteomes" id="UP000005870"/>
    </source>
</evidence>
<dbReference type="Proteomes" id="UP000005870">
    <property type="component" value="Chromosome"/>
</dbReference>
<evidence type="ECO:0000313" key="2">
    <source>
        <dbReference type="EMBL" id="AER55023.1"/>
    </source>
</evidence>
<dbReference type="HOGENOM" id="CLU_060500_3_2_6"/>
<dbReference type="PANTHER" id="PTHR14859:SF15">
    <property type="entry name" value="ENDONUCLEASE_EXONUCLEASE_PHOSPHATASE DOMAIN-CONTAINING PROTEIN"/>
    <property type="match status" value="1"/>
</dbReference>
<dbReference type="Gene3D" id="3.60.10.10">
    <property type="entry name" value="Endonuclease/exonuclease/phosphatase"/>
    <property type="match status" value="1"/>
</dbReference>
<organism evidence="2 3">
    <name type="scientific">Pseudoxanthomonas spadix (strain BD-a59)</name>
    <dbReference type="NCBI Taxonomy" id="1045855"/>
    <lineage>
        <taxon>Bacteria</taxon>
        <taxon>Pseudomonadati</taxon>
        <taxon>Pseudomonadota</taxon>
        <taxon>Gammaproteobacteria</taxon>
        <taxon>Lysobacterales</taxon>
        <taxon>Lysobacteraceae</taxon>
        <taxon>Pseudoxanthomonas</taxon>
    </lineage>
</organism>
<dbReference type="GO" id="GO:0016020">
    <property type="term" value="C:membrane"/>
    <property type="evidence" value="ECO:0007669"/>
    <property type="project" value="GOC"/>
</dbReference>
<sequence>MARQALMPMDATSLPVTPVAVPRTPSLPAFRVLTANIHMGFDMLNRRFVLPQLREAIRTVGADIVFLQEVLGSHSRHARRWRAWPDAPHYEFLADSLWPQFAYGRNAVYPDGHHGNALLSKLPIVRHQNHDVSVAGHESRGLLHCELELPGHPQTLHAICVHLGLREAHRRRQLDLLCEELAERVPSAAPVVVAGDFNDWRATGHRRLRGCGLVEAFELKRGRLARSFPARWPLLPLDRLYVRGLAVHEVAVHGAAPWSRLSDHLPLSAHLSWPGAAA</sequence>
<dbReference type="GO" id="GO:0004527">
    <property type="term" value="F:exonuclease activity"/>
    <property type="evidence" value="ECO:0007669"/>
    <property type="project" value="UniProtKB-KW"/>
</dbReference>
<dbReference type="EMBL" id="CP003093">
    <property type="protein sequence ID" value="AER55023.1"/>
    <property type="molecule type" value="Genomic_DNA"/>
</dbReference>
<protein>
    <submittedName>
        <fullName evidence="2">Endonuclease/exonuclease/phosphatase</fullName>
    </submittedName>
</protein>
<dbReference type="AlphaFoldDB" id="G7UUD4"/>
<name>G7UUD4_PSEUP</name>
<dbReference type="STRING" id="1045855.DSC_01850"/>
<dbReference type="GO" id="GO:0006506">
    <property type="term" value="P:GPI anchor biosynthetic process"/>
    <property type="evidence" value="ECO:0007669"/>
    <property type="project" value="TreeGrafter"/>
</dbReference>
<keyword evidence="3" id="KW-1185">Reference proteome</keyword>
<keyword evidence="2" id="KW-0540">Nuclease</keyword>
<keyword evidence="2" id="KW-0255">Endonuclease</keyword>
<dbReference type="InterPro" id="IPR036691">
    <property type="entry name" value="Endo/exonu/phosph_ase_sf"/>
</dbReference>
<dbReference type="InterPro" id="IPR051916">
    <property type="entry name" value="GPI-anchor_lipid_remodeler"/>
</dbReference>
<accession>G7UUD4</accession>
<proteinExistence type="predicted"/>
<dbReference type="InterPro" id="IPR005135">
    <property type="entry name" value="Endo/exonuclease/phosphatase"/>
</dbReference>
<dbReference type="KEGG" id="psd:DSC_01850"/>
<evidence type="ECO:0000259" key="1">
    <source>
        <dbReference type="Pfam" id="PF03372"/>
    </source>
</evidence>
<dbReference type="eggNOG" id="COG3568">
    <property type="taxonomic scope" value="Bacteria"/>
</dbReference>
<gene>
    <name evidence="2" type="ordered locus">DSC_01850</name>
</gene>